<protein>
    <recommendedName>
        <fullName evidence="2">ABC transporter domain-containing protein</fullName>
    </recommendedName>
</protein>
<dbReference type="Proteomes" id="UP000016462">
    <property type="component" value="Unassembled WGS sequence"/>
</dbReference>
<evidence type="ECO:0000256" key="1">
    <source>
        <dbReference type="ARBA" id="ARBA00022737"/>
    </source>
</evidence>
<dbReference type="InterPro" id="IPR003439">
    <property type="entry name" value="ABC_transporter-like_ATP-bd"/>
</dbReference>
<dbReference type="Pfam" id="PF00005">
    <property type="entry name" value="ABC_tran"/>
    <property type="match status" value="1"/>
</dbReference>
<dbReference type="AlphaFoldDB" id="U1MQN7"/>
<dbReference type="InterPro" id="IPR050611">
    <property type="entry name" value="ABCF"/>
</dbReference>
<organism evidence="3 4">
    <name type="scientific">Agrococcus pavilionensis RW1</name>
    <dbReference type="NCBI Taxonomy" id="1330458"/>
    <lineage>
        <taxon>Bacteria</taxon>
        <taxon>Bacillati</taxon>
        <taxon>Actinomycetota</taxon>
        <taxon>Actinomycetes</taxon>
        <taxon>Micrococcales</taxon>
        <taxon>Microbacteriaceae</taxon>
        <taxon>Agrococcus</taxon>
    </lineage>
</organism>
<name>U1MQN7_9MICO</name>
<evidence type="ECO:0000259" key="2">
    <source>
        <dbReference type="Pfam" id="PF00005"/>
    </source>
</evidence>
<gene>
    <name evidence="3" type="ORF">L332_07220</name>
</gene>
<keyword evidence="1" id="KW-0677">Repeat</keyword>
<dbReference type="InterPro" id="IPR027417">
    <property type="entry name" value="P-loop_NTPase"/>
</dbReference>
<dbReference type="SUPFAM" id="SSF52540">
    <property type="entry name" value="P-loop containing nucleoside triphosphate hydrolases"/>
    <property type="match status" value="1"/>
</dbReference>
<reference evidence="3 4" key="1">
    <citation type="journal article" date="2013" name="Genome Announc.">
        <title>First draft genome sequence from a member of the genus agrococcus, isolated from modern microbialites.</title>
        <authorList>
            <person name="White R.A.III."/>
            <person name="Grassa C.J."/>
            <person name="Suttle C.A."/>
        </authorList>
    </citation>
    <scope>NUCLEOTIDE SEQUENCE [LARGE SCALE GENOMIC DNA]</scope>
    <source>
        <strain evidence="3 4">RW1</strain>
    </source>
</reference>
<keyword evidence="4" id="KW-1185">Reference proteome</keyword>
<dbReference type="Gene3D" id="3.40.50.300">
    <property type="entry name" value="P-loop containing nucleotide triphosphate hydrolases"/>
    <property type="match status" value="1"/>
</dbReference>
<dbReference type="EMBL" id="ASHR01000025">
    <property type="protein sequence ID" value="ERG64241.1"/>
    <property type="molecule type" value="Genomic_DNA"/>
</dbReference>
<evidence type="ECO:0000313" key="4">
    <source>
        <dbReference type="Proteomes" id="UP000016462"/>
    </source>
</evidence>
<feature type="domain" description="ABC transporter" evidence="2">
    <location>
        <begin position="33"/>
        <end position="69"/>
    </location>
</feature>
<dbReference type="PANTHER" id="PTHR19211:SF6">
    <property type="entry name" value="BLL7188 PROTEIN"/>
    <property type="match status" value="1"/>
</dbReference>
<dbReference type="GO" id="GO:0005524">
    <property type="term" value="F:ATP binding"/>
    <property type="evidence" value="ECO:0007669"/>
    <property type="project" value="InterPro"/>
</dbReference>
<evidence type="ECO:0000313" key="3">
    <source>
        <dbReference type="EMBL" id="ERG64241.1"/>
    </source>
</evidence>
<accession>U1MQN7</accession>
<proteinExistence type="predicted"/>
<dbReference type="PANTHER" id="PTHR19211">
    <property type="entry name" value="ATP-BINDING TRANSPORT PROTEIN-RELATED"/>
    <property type="match status" value="1"/>
</dbReference>
<dbReference type="GO" id="GO:0016887">
    <property type="term" value="F:ATP hydrolysis activity"/>
    <property type="evidence" value="ECO:0007669"/>
    <property type="project" value="InterPro"/>
</dbReference>
<comment type="caution">
    <text evidence="3">The sequence shown here is derived from an EMBL/GenBank/DDBJ whole genome shotgun (WGS) entry which is preliminary data.</text>
</comment>
<sequence length="82" mass="8067">MAHTAIALARVSFAWPDGTVALDAVTGALGHGRTGLVGRNGSGKSTLLRLIAGELSPASGALTVHGTVATLPQQLAVRAGPG</sequence>